<reference evidence="5" key="1">
    <citation type="journal article" date="2014" name="Int. J. Syst. Evol. Microbiol.">
        <title>Complete genome sequence of Corynebacterium casei LMG S-19264T (=DSM 44701T), isolated from a smear-ripened cheese.</title>
        <authorList>
            <consortium name="US DOE Joint Genome Institute (JGI-PGF)"/>
            <person name="Walter F."/>
            <person name="Albersmeier A."/>
            <person name="Kalinowski J."/>
            <person name="Ruckert C."/>
        </authorList>
    </citation>
    <scope>NUCLEOTIDE SEQUENCE</scope>
    <source>
        <strain evidence="5">KCTC 42731</strain>
    </source>
</reference>
<evidence type="ECO:0000256" key="3">
    <source>
        <dbReference type="SAM" id="MobiDB-lite"/>
    </source>
</evidence>
<accession>A0A919BKC4</accession>
<dbReference type="InterPro" id="IPR001789">
    <property type="entry name" value="Sig_transdc_resp-reg_receiver"/>
</dbReference>
<dbReference type="PANTHER" id="PTHR44591">
    <property type="entry name" value="STRESS RESPONSE REGULATOR PROTEIN 1"/>
    <property type="match status" value="1"/>
</dbReference>
<proteinExistence type="predicted"/>
<dbReference type="InterPro" id="IPR011006">
    <property type="entry name" value="CheY-like_superfamily"/>
</dbReference>
<evidence type="ECO:0000313" key="6">
    <source>
        <dbReference type="Proteomes" id="UP000623842"/>
    </source>
</evidence>
<evidence type="ECO:0000256" key="1">
    <source>
        <dbReference type="ARBA" id="ARBA00022553"/>
    </source>
</evidence>
<reference evidence="5" key="2">
    <citation type="submission" date="2020-09" db="EMBL/GenBank/DDBJ databases">
        <authorList>
            <person name="Sun Q."/>
            <person name="Kim S."/>
        </authorList>
    </citation>
    <scope>NUCLEOTIDE SEQUENCE</scope>
    <source>
        <strain evidence="5">KCTC 42731</strain>
    </source>
</reference>
<feature type="domain" description="Response regulatory" evidence="4">
    <location>
        <begin position="5"/>
        <end position="120"/>
    </location>
</feature>
<keyword evidence="1 2" id="KW-0597">Phosphoprotein</keyword>
<organism evidence="5 6">
    <name type="scientific">Thalassotalea marina</name>
    <dbReference type="NCBI Taxonomy" id="1673741"/>
    <lineage>
        <taxon>Bacteria</taxon>
        <taxon>Pseudomonadati</taxon>
        <taxon>Pseudomonadota</taxon>
        <taxon>Gammaproteobacteria</taxon>
        <taxon>Alteromonadales</taxon>
        <taxon>Colwelliaceae</taxon>
        <taxon>Thalassotalea</taxon>
    </lineage>
</organism>
<evidence type="ECO:0000313" key="5">
    <source>
        <dbReference type="EMBL" id="GHF93317.1"/>
    </source>
</evidence>
<dbReference type="Pfam" id="PF00072">
    <property type="entry name" value="Response_reg"/>
    <property type="match status" value="1"/>
</dbReference>
<sequence length="389" mass="43917">MSKPTILIIDDDEVYLELLAEALESNFTAYTANSIERAEQIAADVQRFDIALVDENIGQDKGSEWIKEKSSAKQVATSFVLYSGLATEDAILKGLECGADDFLAKPISLLALSNKLEKLIAYQKQISQFETEISSKERVINISMAQASKYGACMQLTSKLNNCFSYESIRDEVFTYLYSMNLVGCLALYPLNQKALYYSSANGFCSPVEKSVMELLKVKPRLYRFGSRTIFNHPLASILILNMEEGTIDTDIYIDALASVIECLGARMEFITYQESMHKVQEQIQKAVVTTRKMIEVSTNHNQDVMKDIVQNIGMSFHVIDLTLEQEEYLTKLVHDALKKHSQNDMNYFEVMKLLDKALEKVEELKSISSSEEREPTSAPSPDDEDVLF</sequence>
<dbReference type="SMART" id="SM00448">
    <property type="entry name" value="REC"/>
    <property type="match status" value="1"/>
</dbReference>
<dbReference type="PROSITE" id="PS50110">
    <property type="entry name" value="RESPONSE_REGULATORY"/>
    <property type="match status" value="1"/>
</dbReference>
<evidence type="ECO:0000256" key="2">
    <source>
        <dbReference type="PROSITE-ProRule" id="PRU00169"/>
    </source>
</evidence>
<gene>
    <name evidence="5" type="ORF">GCM10017161_22030</name>
</gene>
<keyword evidence="6" id="KW-1185">Reference proteome</keyword>
<feature type="modified residue" description="4-aspartylphosphate" evidence="2">
    <location>
        <position position="54"/>
    </location>
</feature>
<dbReference type="SUPFAM" id="SSF52172">
    <property type="entry name" value="CheY-like"/>
    <property type="match status" value="1"/>
</dbReference>
<dbReference type="EMBL" id="BNCK01000004">
    <property type="protein sequence ID" value="GHF93317.1"/>
    <property type="molecule type" value="Genomic_DNA"/>
</dbReference>
<name>A0A919BKC4_9GAMM</name>
<dbReference type="GO" id="GO:0000160">
    <property type="term" value="P:phosphorelay signal transduction system"/>
    <property type="evidence" value="ECO:0007669"/>
    <property type="project" value="InterPro"/>
</dbReference>
<dbReference type="PANTHER" id="PTHR44591:SF3">
    <property type="entry name" value="RESPONSE REGULATORY DOMAIN-CONTAINING PROTEIN"/>
    <property type="match status" value="1"/>
</dbReference>
<comment type="caution">
    <text evidence="5">The sequence shown here is derived from an EMBL/GenBank/DDBJ whole genome shotgun (WGS) entry which is preliminary data.</text>
</comment>
<dbReference type="Proteomes" id="UP000623842">
    <property type="component" value="Unassembled WGS sequence"/>
</dbReference>
<dbReference type="Gene3D" id="3.40.50.2300">
    <property type="match status" value="1"/>
</dbReference>
<protein>
    <recommendedName>
        <fullName evidence="4">Response regulatory domain-containing protein</fullName>
    </recommendedName>
</protein>
<evidence type="ECO:0000259" key="4">
    <source>
        <dbReference type="PROSITE" id="PS50110"/>
    </source>
</evidence>
<dbReference type="InterPro" id="IPR050595">
    <property type="entry name" value="Bact_response_regulator"/>
</dbReference>
<feature type="compositionally biased region" description="Basic and acidic residues" evidence="3">
    <location>
        <begin position="365"/>
        <end position="376"/>
    </location>
</feature>
<dbReference type="RefSeq" id="WP_189770373.1">
    <property type="nucleotide sequence ID" value="NZ_BNCK01000004.1"/>
</dbReference>
<dbReference type="AlphaFoldDB" id="A0A919BKC4"/>
<feature type="region of interest" description="Disordered" evidence="3">
    <location>
        <begin position="365"/>
        <end position="389"/>
    </location>
</feature>